<dbReference type="Pfam" id="PF20432">
    <property type="entry name" value="Xre-like-HTH"/>
    <property type="match status" value="1"/>
</dbReference>
<keyword evidence="3" id="KW-1185">Reference proteome</keyword>
<evidence type="ECO:0000313" key="3">
    <source>
        <dbReference type="Proteomes" id="UP000187941"/>
    </source>
</evidence>
<dbReference type="RefSeq" id="WP_077132673.1">
    <property type="nucleotide sequence ID" value="NZ_CP014263.1"/>
</dbReference>
<sequence>MATSGRTNLVITRPYQRPATDLIHQAHQGVLRRRVDEVARLIGLTDKEMAHILNMSVRNLHGKAETDSLSLSASERLLLLERLLQHGLMVFGGRADLVNRWLHTPLPELSYRETPFETGQPAPVRALGSFQEPTPTYDRPAVPTPQEPLGEVVPQSPLAVLDTVSGFSVVDDVLGRIEWGIVG</sequence>
<dbReference type="STRING" id="1178516.AWR27_18925"/>
<organism evidence="2 3">
    <name type="scientific">Spirosoma montaniterrae</name>
    <dbReference type="NCBI Taxonomy" id="1178516"/>
    <lineage>
        <taxon>Bacteria</taxon>
        <taxon>Pseudomonadati</taxon>
        <taxon>Bacteroidota</taxon>
        <taxon>Cytophagia</taxon>
        <taxon>Cytophagales</taxon>
        <taxon>Cytophagaceae</taxon>
        <taxon>Spirosoma</taxon>
    </lineage>
</organism>
<dbReference type="Proteomes" id="UP000187941">
    <property type="component" value="Chromosome"/>
</dbReference>
<protein>
    <recommendedName>
        <fullName evidence="1">Antitoxin Xre-like helix-turn-helix domain-containing protein</fullName>
    </recommendedName>
</protein>
<name>A0A1P9X0P9_9BACT</name>
<accession>A0A1P9X0P9</accession>
<dbReference type="KEGG" id="smon:AWR27_18925"/>
<dbReference type="InterPro" id="IPR046847">
    <property type="entry name" value="Xre-like_HTH"/>
</dbReference>
<dbReference type="GO" id="GO:0003677">
    <property type="term" value="F:DNA binding"/>
    <property type="evidence" value="ECO:0007669"/>
    <property type="project" value="InterPro"/>
</dbReference>
<dbReference type="OrthoDB" id="958438at2"/>
<feature type="domain" description="Antitoxin Xre-like helix-turn-helix" evidence="1">
    <location>
        <begin position="21"/>
        <end position="80"/>
    </location>
</feature>
<evidence type="ECO:0000313" key="2">
    <source>
        <dbReference type="EMBL" id="AQG81211.1"/>
    </source>
</evidence>
<evidence type="ECO:0000259" key="1">
    <source>
        <dbReference type="Pfam" id="PF20432"/>
    </source>
</evidence>
<reference evidence="2 3" key="1">
    <citation type="submission" date="2016-01" db="EMBL/GenBank/DDBJ databases">
        <authorList>
            <person name="Oliw E.H."/>
        </authorList>
    </citation>
    <scope>NUCLEOTIDE SEQUENCE [LARGE SCALE GENOMIC DNA]</scope>
    <source>
        <strain evidence="2 3">DY10</strain>
    </source>
</reference>
<dbReference type="AlphaFoldDB" id="A0A1P9X0P9"/>
<dbReference type="EMBL" id="CP014263">
    <property type="protein sequence ID" value="AQG81211.1"/>
    <property type="molecule type" value="Genomic_DNA"/>
</dbReference>
<proteinExistence type="predicted"/>
<gene>
    <name evidence="2" type="ORF">AWR27_18925</name>
</gene>